<keyword evidence="3 5" id="KW-1133">Transmembrane helix</keyword>
<feature type="transmembrane region" description="Helical" evidence="5">
    <location>
        <begin position="141"/>
        <end position="160"/>
    </location>
</feature>
<sequence length="299" mass="32570">MINRLKLYWEFSRPFTLLPPALGMLSGGITAYGAAPPLSLSLVVVINLLLGTLMAAVLNAASNGLNQIYDLEVDRVNKPNRTIPSGRMSLEESHMVTWTLFALALVLAWAVNLNCFLLALAATVFTILYSAPPARTKARGIWANITIAIPRGVLLKVAGWSTLKGVMATEPWYIGLIFGFFLLGASSTKDFADIEGDQAGGCKTLPILYGVKKAAWIIAPFFIVPFFMLPLGVALGILTGSTWALNLLGFGLVVWGTYVVYLMLRDPEALAKTENHPSWTHMYLMMITLQVGFALAYLI</sequence>
<evidence type="ECO:0000256" key="4">
    <source>
        <dbReference type="ARBA" id="ARBA00023136"/>
    </source>
</evidence>
<evidence type="ECO:0000256" key="5">
    <source>
        <dbReference type="SAM" id="Phobius"/>
    </source>
</evidence>
<feature type="transmembrane region" description="Helical" evidence="5">
    <location>
        <begin position="243"/>
        <end position="261"/>
    </location>
</feature>
<keyword evidence="4 5" id="KW-0472">Membrane</keyword>
<evidence type="ECO:0000313" key="7">
    <source>
        <dbReference type="Proteomes" id="UP000547674"/>
    </source>
</evidence>
<dbReference type="AlphaFoldDB" id="A0A7Y2EAG6"/>
<protein>
    <submittedName>
        <fullName evidence="6">UbiA family prenyltransferase</fullName>
    </submittedName>
</protein>
<name>A0A7Y2EAG6_UNCEI</name>
<proteinExistence type="predicted"/>
<dbReference type="GO" id="GO:0016020">
    <property type="term" value="C:membrane"/>
    <property type="evidence" value="ECO:0007669"/>
    <property type="project" value="UniProtKB-SubCell"/>
</dbReference>
<evidence type="ECO:0000256" key="2">
    <source>
        <dbReference type="ARBA" id="ARBA00022692"/>
    </source>
</evidence>
<reference evidence="6 7" key="1">
    <citation type="submission" date="2020-03" db="EMBL/GenBank/DDBJ databases">
        <title>Metabolic flexibility allows generalist bacteria to become dominant in a frequently disturbed ecosystem.</title>
        <authorList>
            <person name="Chen Y.-J."/>
            <person name="Leung P.M."/>
            <person name="Bay S.K."/>
            <person name="Hugenholtz P."/>
            <person name="Kessler A.J."/>
            <person name="Shelley G."/>
            <person name="Waite D.W."/>
            <person name="Cook P.L."/>
            <person name="Greening C."/>
        </authorList>
    </citation>
    <scope>NUCLEOTIDE SEQUENCE [LARGE SCALE GENOMIC DNA]</scope>
    <source>
        <strain evidence="6">SS_bin_28</strain>
    </source>
</reference>
<feature type="transmembrane region" description="Helical" evidence="5">
    <location>
        <begin position="213"/>
        <end position="237"/>
    </location>
</feature>
<evidence type="ECO:0000313" key="6">
    <source>
        <dbReference type="EMBL" id="NNF07437.1"/>
    </source>
</evidence>
<dbReference type="InterPro" id="IPR050475">
    <property type="entry name" value="Prenyltransferase_related"/>
</dbReference>
<dbReference type="GO" id="GO:0016765">
    <property type="term" value="F:transferase activity, transferring alkyl or aryl (other than methyl) groups"/>
    <property type="evidence" value="ECO:0007669"/>
    <property type="project" value="InterPro"/>
</dbReference>
<keyword evidence="2 5" id="KW-0812">Transmembrane</keyword>
<organism evidence="6 7">
    <name type="scientific">Eiseniibacteriota bacterium</name>
    <dbReference type="NCBI Taxonomy" id="2212470"/>
    <lineage>
        <taxon>Bacteria</taxon>
        <taxon>Candidatus Eiseniibacteriota</taxon>
    </lineage>
</organism>
<comment type="caution">
    <text evidence="6">The sequence shown here is derived from an EMBL/GenBank/DDBJ whole genome shotgun (WGS) entry which is preliminary data.</text>
</comment>
<feature type="transmembrane region" description="Helical" evidence="5">
    <location>
        <begin position="98"/>
        <end position="129"/>
    </location>
</feature>
<evidence type="ECO:0000256" key="3">
    <source>
        <dbReference type="ARBA" id="ARBA00022989"/>
    </source>
</evidence>
<feature type="transmembrane region" description="Helical" evidence="5">
    <location>
        <begin position="15"/>
        <end position="35"/>
    </location>
</feature>
<evidence type="ECO:0000256" key="1">
    <source>
        <dbReference type="ARBA" id="ARBA00004141"/>
    </source>
</evidence>
<accession>A0A7Y2EAG6</accession>
<dbReference type="Pfam" id="PF01040">
    <property type="entry name" value="UbiA"/>
    <property type="match status" value="1"/>
</dbReference>
<dbReference type="InterPro" id="IPR044878">
    <property type="entry name" value="UbiA_sf"/>
</dbReference>
<feature type="transmembrane region" description="Helical" evidence="5">
    <location>
        <begin position="282"/>
        <end position="298"/>
    </location>
</feature>
<dbReference type="Proteomes" id="UP000547674">
    <property type="component" value="Unassembled WGS sequence"/>
</dbReference>
<comment type="subcellular location">
    <subcellularLocation>
        <location evidence="1">Membrane</location>
        <topology evidence="1">Multi-pass membrane protein</topology>
    </subcellularLocation>
</comment>
<dbReference type="PANTHER" id="PTHR42723:SF1">
    <property type="entry name" value="CHLOROPHYLL SYNTHASE, CHLOROPLASTIC"/>
    <property type="match status" value="1"/>
</dbReference>
<dbReference type="PANTHER" id="PTHR42723">
    <property type="entry name" value="CHLOROPHYLL SYNTHASE"/>
    <property type="match status" value="1"/>
</dbReference>
<dbReference type="InterPro" id="IPR000537">
    <property type="entry name" value="UbiA_prenyltransferase"/>
</dbReference>
<feature type="transmembrane region" description="Helical" evidence="5">
    <location>
        <begin position="42"/>
        <end position="61"/>
    </location>
</feature>
<gene>
    <name evidence="6" type="ORF">HKN21_11800</name>
</gene>
<dbReference type="EMBL" id="JABDJR010000477">
    <property type="protein sequence ID" value="NNF07437.1"/>
    <property type="molecule type" value="Genomic_DNA"/>
</dbReference>
<dbReference type="Gene3D" id="1.10.357.140">
    <property type="entry name" value="UbiA prenyltransferase"/>
    <property type="match status" value="1"/>
</dbReference>
<dbReference type="Gene3D" id="1.20.120.1780">
    <property type="entry name" value="UbiA prenyltransferase"/>
    <property type="match status" value="1"/>
</dbReference>
<keyword evidence="6" id="KW-0808">Transferase</keyword>